<accession>X1BWC8</accession>
<name>X1BWC8_9ZZZZ</name>
<evidence type="ECO:0008006" key="2">
    <source>
        <dbReference type="Google" id="ProtNLM"/>
    </source>
</evidence>
<dbReference type="EMBL" id="BART01025372">
    <property type="protein sequence ID" value="GAH00096.1"/>
    <property type="molecule type" value="Genomic_DNA"/>
</dbReference>
<dbReference type="AlphaFoldDB" id="X1BWC8"/>
<gene>
    <name evidence="1" type="ORF">S01H4_45557</name>
</gene>
<protein>
    <recommendedName>
        <fullName evidence="2">HEPN domain-containing protein</fullName>
    </recommendedName>
</protein>
<comment type="caution">
    <text evidence="1">The sequence shown here is derived from an EMBL/GenBank/DDBJ whole genome shotgun (WGS) entry which is preliminary data.</text>
</comment>
<evidence type="ECO:0000313" key="1">
    <source>
        <dbReference type="EMBL" id="GAH00096.1"/>
    </source>
</evidence>
<organism evidence="1">
    <name type="scientific">marine sediment metagenome</name>
    <dbReference type="NCBI Taxonomy" id="412755"/>
    <lineage>
        <taxon>unclassified sequences</taxon>
        <taxon>metagenomes</taxon>
        <taxon>ecological metagenomes</taxon>
    </lineage>
</organism>
<dbReference type="Gene3D" id="1.20.120.330">
    <property type="entry name" value="Nucleotidyltransferases domain 2"/>
    <property type="match status" value="1"/>
</dbReference>
<reference evidence="1" key="1">
    <citation type="journal article" date="2014" name="Front. Microbiol.">
        <title>High frequency of phylogenetically diverse reductive dehalogenase-homologous genes in deep subseafloor sedimentary metagenomes.</title>
        <authorList>
            <person name="Kawai M."/>
            <person name="Futagami T."/>
            <person name="Toyoda A."/>
            <person name="Takaki Y."/>
            <person name="Nishi S."/>
            <person name="Hori S."/>
            <person name="Arai W."/>
            <person name="Tsubouchi T."/>
            <person name="Morono Y."/>
            <person name="Uchiyama I."/>
            <person name="Ito T."/>
            <person name="Fujiyama A."/>
            <person name="Inagaki F."/>
            <person name="Takami H."/>
        </authorList>
    </citation>
    <scope>NUCLEOTIDE SEQUENCE</scope>
    <source>
        <strain evidence="1">Expedition CK06-06</strain>
    </source>
</reference>
<sequence>MFNPNDFLVFSKNLLKKGGKRLNEALFRSITSRTYYSAFLTAREQIDSINPTLLIHSEGYRMHKQVVDTLNNPDFRFFQQERHLGGDLYELQKWRIDADYHFPSACDSLEYCQRINPDTKMQALSSITYAEIIINQINNLG</sequence>
<proteinExistence type="predicted"/>